<evidence type="ECO:0000313" key="1">
    <source>
        <dbReference type="EMBL" id="MBC5840770.1"/>
    </source>
</evidence>
<organism evidence="1 2">
    <name type="scientific">Flavobacterium kayseriense</name>
    <dbReference type="NCBI Taxonomy" id="2764714"/>
    <lineage>
        <taxon>Bacteria</taxon>
        <taxon>Pseudomonadati</taxon>
        <taxon>Bacteroidota</taxon>
        <taxon>Flavobacteriia</taxon>
        <taxon>Flavobacteriales</taxon>
        <taxon>Flavobacteriaceae</taxon>
        <taxon>Flavobacterium</taxon>
    </lineage>
</organism>
<evidence type="ECO:0000313" key="2">
    <source>
        <dbReference type="Proteomes" id="UP000629963"/>
    </source>
</evidence>
<gene>
    <name evidence="1" type="ORF">H8R23_05075</name>
</gene>
<sequence>MTKEEVIRKAYGKSYYIVKDYINENGFVDCVKNRKISLIPYFDVSDIEFKGHLSRPKSLKGIENNNGWVKIYRENDLPQFECNCWWMDKQAGLVLGRFILEGSNDFIMKNATHYKIITTTELPIY</sequence>
<keyword evidence="2" id="KW-1185">Reference proteome</keyword>
<accession>A0ABR7J5F3</accession>
<proteinExistence type="predicted"/>
<dbReference type="EMBL" id="JACRUJ010000001">
    <property type="protein sequence ID" value="MBC5840770.1"/>
    <property type="molecule type" value="Genomic_DNA"/>
</dbReference>
<name>A0ABR7J5F3_9FLAO</name>
<dbReference type="RefSeq" id="WP_187009325.1">
    <property type="nucleotide sequence ID" value="NZ_JACRUI010000001.1"/>
</dbReference>
<protein>
    <submittedName>
        <fullName evidence="1">Uncharacterized protein</fullName>
    </submittedName>
</protein>
<reference evidence="1 2" key="1">
    <citation type="submission" date="2020-08" db="EMBL/GenBank/DDBJ databases">
        <title>Description of novel Flavobacterium F-380 isolate.</title>
        <authorList>
            <person name="Saticioglu I.B."/>
            <person name="Duman M."/>
            <person name="Altun S."/>
        </authorList>
    </citation>
    <scope>NUCLEOTIDE SEQUENCE [LARGE SCALE GENOMIC DNA]</scope>
    <source>
        <strain evidence="1 2">F-380</strain>
    </source>
</reference>
<dbReference type="Proteomes" id="UP000629963">
    <property type="component" value="Unassembled WGS sequence"/>
</dbReference>
<comment type="caution">
    <text evidence="1">The sequence shown here is derived from an EMBL/GenBank/DDBJ whole genome shotgun (WGS) entry which is preliminary data.</text>
</comment>